<dbReference type="AlphaFoldDB" id="A0A3S5B7X0"/>
<reference evidence="1" key="1">
    <citation type="submission" date="2018-11" db="EMBL/GenBank/DDBJ databases">
        <authorList>
            <consortium name="Pathogen Informatics"/>
        </authorList>
    </citation>
    <scope>NUCLEOTIDE SEQUENCE</scope>
</reference>
<accession>A0A3S5B7X0</accession>
<sequence length="94" mass="10697">MAMGKTQWFHLPLRVTGWVCEWESYRILIFPKVVRSLENEHINTIACASVGWSPCIMHACFVSTACRRGRDKAQTKEATFAGETVEVAEELLRP</sequence>
<proteinExistence type="predicted"/>
<evidence type="ECO:0000313" key="2">
    <source>
        <dbReference type="Proteomes" id="UP000784294"/>
    </source>
</evidence>
<dbReference type="Proteomes" id="UP000784294">
    <property type="component" value="Unassembled WGS sequence"/>
</dbReference>
<gene>
    <name evidence="1" type="ORF">PXEA_LOCUS9024</name>
</gene>
<keyword evidence="2" id="KW-1185">Reference proteome</keyword>
<dbReference type="EMBL" id="CAAALY010025126">
    <property type="protein sequence ID" value="VEL15584.1"/>
    <property type="molecule type" value="Genomic_DNA"/>
</dbReference>
<organism evidence="1 2">
    <name type="scientific">Protopolystoma xenopodis</name>
    <dbReference type="NCBI Taxonomy" id="117903"/>
    <lineage>
        <taxon>Eukaryota</taxon>
        <taxon>Metazoa</taxon>
        <taxon>Spiralia</taxon>
        <taxon>Lophotrochozoa</taxon>
        <taxon>Platyhelminthes</taxon>
        <taxon>Monogenea</taxon>
        <taxon>Polyopisthocotylea</taxon>
        <taxon>Polystomatidea</taxon>
        <taxon>Polystomatidae</taxon>
        <taxon>Protopolystoma</taxon>
    </lineage>
</organism>
<evidence type="ECO:0000313" key="1">
    <source>
        <dbReference type="EMBL" id="VEL15584.1"/>
    </source>
</evidence>
<comment type="caution">
    <text evidence="1">The sequence shown here is derived from an EMBL/GenBank/DDBJ whole genome shotgun (WGS) entry which is preliminary data.</text>
</comment>
<protein>
    <submittedName>
        <fullName evidence="1">Uncharacterized protein</fullName>
    </submittedName>
</protein>
<name>A0A3S5B7X0_9PLAT</name>